<dbReference type="EMBL" id="JAMFTS010000003">
    <property type="protein sequence ID" value="KAJ4775744.1"/>
    <property type="molecule type" value="Genomic_DNA"/>
</dbReference>
<dbReference type="AlphaFoldDB" id="A0AAV8E631"/>
<evidence type="ECO:0000313" key="3">
    <source>
        <dbReference type="Proteomes" id="UP001140206"/>
    </source>
</evidence>
<dbReference type="InterPro" id="IPR053781">
    <property type="entry name" value="F-box_AtFBL13-like"/>
</dbReference>
<dbReference type="InterPro" id="IPR050232">
    <property type="entry name" value="FBL13/AtMIF1-like"/>
</dbReference>
<dbReference type="InterPro" id="IPR032675">
    <property type="entry name" value="LRR_dom_sf"/>
</dbReference>
<protein>
    <submittedName>
        <fullName evidence="2">F-box/RNI-like superfamily protein</fullName>
    </submittedName>
</protein>
<name>A0AAV8E631_9POAL</name>
<proteinExistence type="predicted"/>
<organism evidence="2 3">
    <name type="scientific">Rhynchospora pubera</name>
    <dbReference type="NCBI Taxonomy" id="906938"/>
    <lineage>
        <taxon>Eukaryota</taxon>
        <taxon>Viridiplantae</taxon>
        <taxon>Streptophyta</taxon>
        <taxon>Embryophyta</taxon>
        <taxon>Tracheophyta</taxon>
        <taxon>Spermatophyta</taxon>
        <taxon>Magnoliopsida</taxon>
        <taxon>Liliopsida</taxon>
        <taxon>Poales</taxon>
        <taxon>Cyperaceae</taxon>
        <taxon>Cyperoideae</taxon>
        <taxon>Rhynchosporeae</taxon>
        <taxon>Rhynchospora</taxon>
    </lineage>
</organism>
<evidence type="ECO:0000313" key="2">
    <source>
        <dbReference type="EMBL" id="KAJ4775744.1"/>
    </source>
</evidence>
<accession>A0AAV8E631</accession>
<dbReference type="PANTHER" id="PTHR31900:SF30">
    <property type="entry name" value="SUPERFAMILY PROTEIN, PUTATIVE-RELATED"/>
    <property type="match status" value="1"/>
</dbReference>
<dbReference type="Proteomes" id="UP001140206">
    <property type="component" value="Chromosome 3"/>
</dbReference>
<dbReference type="CDD" id="cd22160">
    <property type="entry name" value="F-box_AtFBL13-like"/>
    <property type="match status" value="1"/>
</dbReference>
<gene>
    <name evidence="2" type="ORF">LUZ62_060001</name>
</gene>
<sequence length="334" mass="38377">MEMSTTDRISELPNSLLHDIMALSLMTTRDAVLASLLSKRWRNIWASLPHLHFDLSQFGEDEHDKFCNFVEAVLKHRESSYLHTFRLSCVQFHNVDHNISTWRWISYAIKQAVQVLEVEASIDVDLTWAMFKNESLEELSLCIHKNKLGGQLEKLTDDTIYLPRLKKLHLKGDGMCLDDSHFVELLAGCPALEELWLDNIEFFLFATISSASLKRLTIYKCDLDMINAPNLVYFNFCGRPSTLASYHHVLRTPSLTEAEVVLSGTDRDVDECLDRILNDLSIVKKLRLCIQAELEVGDSTAVNWKTKLEGCGRKMKQMADDLLGFMINYRKFLK</sequence>
<dbReference type="PANTHER" id="PTHR31900">
    <property type="entry name" value="F-BOX/RNI SUPERFAMILY PROTEIN-RELATED"/>
    <property type="match status" value="1"/>
</dbReference>
<dbReference type="Gene3D" id="3.80.10.10">
    <property type="entry name" value="Ribonuclease Inhibitor"/>
    <property type="match status" value="1"/>
</dbReference>
<feature type="domain" description="F-box/LRR-repeat protein 15/At3g58940/PEG3-like LRR" evidence="1">
    <location>
        <begin position="103"/>
        <end position="232"/>
    </location>
</feature>
<keyword evidence="3" id="KW-1185">Reference proteome</keyword>
<comment type="caution">
    <text evidence="2">The sequence shown here is derived from an EMBL/GenBank/DDBJ whole genome shotgun (WGS) entry which is preliminary data.</text>
</comment>
<dbReference type="InterPro" id="IPR055411">
    <property type="entry name" value="LRR_FXL15/At3g58940/PEG3-like"/>
</dbReference>
<dbReference type="InterPro" id="IPR036047">
    <property type="entry name" value="F-box-like_dom_sf"/>
</dbReference>
<dbReference type="Pfam" id="PF24758">
    <property type="entry name" value="LRR_At5g56370"/>
    <property type="match status" value="1"/>
</dbReference>
<reference evidence="2" key="1">
    <citation type="submission" date="2022-08" db="EMBL/GenBank/DDBJ databases">
        <authorList>
            <person name="Marques A."/>
        </authorList>
    </citation>
    <scope>NUCLEOTIDE SEQUENCE</scope>
    <source>
        <strain evidence="2">RhyPub2mFocal</strain>
        <tissue evidence="2">Leaves</tissue>
    </source>
</reference>
<dbReference type="SUPFAM" id="SSF52047">
    <property type="entry name" value="RNI-like"/>
    <property type="match status" value="1"/>
</dbReference>
<evidence type="ECO:0000259" key="1">
    <source>
        <dbReference type="Pfam" id="PF24758"/>
    </source>
</evidence>
<dbReference type="SUPFAM" id="SSF81383">
    <property type="entry name" value="F-box domain"/>
    <property type="match status" value="1"/>
</dbReference>